<evidence type="ECO:0000313" key="4">
    <source>
        <dbReference type="Proteomes" id="UP000000428"/>
    </source>
</evidence>
<gene>
    <name evidence="3" type="ORF">SAVERM_5685</name>
</gene>
<protein>
    <submittedName>
        <fullName evidence="3">IS4 family ISMg3-like transposase</fullName>
    </submittedName>
</protein>
<dbReference type="InterPro" id="IPR049052">
    <property type="entry name" value="nSTAND1"/>
</dbReference>
<evidence type="ECO:0000256" key="1">
    <source>
        <dbReference type="SAM" id="MobiDB-lite"/>
    </source>
</evidence>
<dbReference type="AlphaFoldDB" id="Q82BL9"/>
<dbReference type="KEGG" id="sma:SAVERM_5685"/>
<name>Q82BL9_STRAW</name>
<dbReference type="HOGENOM" id="CLU_1854019_0_0_11"/>
<reference evidence="3 4" key="3">
    <citation type="journal article" date="2014" name="J. Ind. Microbiol. Biotechnol.">
        <title>Genome mining of the Streptomyces avermitilis genome and development of genome-minimized hosts for heterologous expression of biosynthetic gene clusters.</title>
        <authorList>
            <person name="Ikeda H."/>
            <person name="Shin-ya K."/>
            <person name="Omura S."/>
        </authorList>
    </citation>
    <scope>NUCLEOTIDE SEQUENCE [LARGE SCALE GENOMIC DNA]</scope>
    <source>
        <strain evidence="4">ATCC 31267 / DSM 46492 / JCM 5070 / NBRC 14893 / NCIMB 12804 / NRRL 8165 / MA-4680</strain>
    </source>
</reference>
<feature type="region of interest" description="Disordered" evidence="1">
    <location>
        <begin position="113"/>
        <end position="138"/>
    </location>
</feature>
<dbReference type="Proteomes" id="UP000000428">
    <property type="component" value="Chromosome"/>
</dbReference>
<proteinExistence type="predicted"/>
<dbReference type="eggNOG" id="COG3293">
    <property type="taxonomic scope" value="Bacteria"/>
</dbReference>
<keyword evidence="4" id="KW-1185">Reference proteome</keyword>
<organism evidence="3 4">
    <name type="scientific">Streptomyces avermitilis (strain ATCC 31267 / DSM 46492 / JCM 5070 / NBRC 14893 / NCIMB 12804 / NRRL 8165 / MA-4680)</name>
    <dbReference type="NCBI Taxonomy" id="227882"/>
    <lineage>
        <taxon>Bacteria</taxon>
        <taxon>Bacillati</taxon>
        <taxon>Actinomycetota</taxon>
        <taxon>Actinomycetes</taxon>
        <taxon>Kitasatosporales</taxon>
        <taxon>Streptomycetaceae</taxon>
        <taxon>Streptomyces</taxon>
    </lineage>
</organism>
<sequence>MMRQKVPARKRGLAVDVLGLVIAVVVVAASAHENAVGITRLDRGAADTDVLRRSLAVDDGGNGEERRLVLVVDQLEELFTLCPGGRERREFLAAVLGVAAQVQTAKLPSAWSSSACAPTSTPSAPPIPGSSKRWKVIR</sequence>
<dbReference type="EMBL" id="BA000030">
    <property type="protein sequence ID" value="BAC73397.1"/>
    <property type="molecule type" value="Genomic_DNA"/>
</dbReference>
<reference evidence="3 4" key="1">
    <citation type="journal article" date="2001" name="Proc. Natl. Acad. Sci. U.S.A.">
        <title>Genome sequence of an industrial microorganism Streptomyces avermitilis: deducing the ability of producing secondary metabolites.</title>
        <authorList>
            <person name="Omura S."/>
            <person name="Ikeda H."/>
            <person name="Ishikawa J."/>
            <person name="Hanamoto A."/>
            <person name="Takahashi C."/>
            <person name="Shinose M."/>
            <person name="Takahashi Y."/>
            <person name="Horikawa H."/>
            <person name="Nakazawa H."/>
            <person name="Osonoe T."/>
            <person name="Kikuchi H."/>
            <person name="Shiba T."/>
            <person name="Sakaki Y."/>
            <person name="Hattori M."/>
        </authorList>
    </citation>
    <scope>NUCLEOTIDE SEQUENCE [LARGE SCALE GENOMIC DNA]</scope>
    <source>
        <strain evidence="4">ATCC 31267 / DSM 46492 / JCM 5070 / NBRC 14893 / NCIMB 12804 / NRRL 8165 / MA-4680</strain>
    </source>
</reference>
<feature type="domain" description="Novel STAND NTPase 1" evidence="2">
    <location>
        <begin position="59"/>
        <end position="100"/>
    </location>
</feature>
<evidence type="ECO:0000259" key="2">
    <source>
        <dbReference type="Pfam" id="PF20703"/>
    </source>
</evidence>
<reference evidence="3 4" key="2">
    <citation type="journal article" date="2003" name="Nat. Biotechnol.">
        <title>Complete genome sequence and comparative analysis of the industrial microorganism Streptomyces avermitilis.</title>
        <authorList>
            <person name="Ikeda H."/>
            <person name="Ishikawa J."/>
            <person name="Hanamoto A."/>
            <person name="Shinose M."/>
            <person name="Kikuchi H."/>
            <person name="Shiba T."/>
            <person name="Sakaki Y."/>
            <person name="Hattori M."/>
            <person name="Omura S."/>
        </authorList>
    </citation>
    <scope>NUCLEOTIDE SEQUENCE [LARGE SCALE GENOMIC DNA]</scope>
    <source>
        <strain evidence="4">ATCC 31267 / DSM 46492 / JCM 5070 / NBRC 14893 / NCIMB 12804 / NRRL 8165 / MA-4680</strain>
    </source>
</reference>
<dbReference type="Pfam" id="PF20703">
    <property type="entry name" value="nSTAND1"/>
    <property type="match status" value="1"/>
</dbReference>
<evidence type="ECO:0000313" key="3">
    <source>
        <dbReference type="EMBL" id="BAC73397.1"/>
    </source>
</evidence>
<feature type="compositionally biased region" description="Low complexity" evidence="1">
    <location>
        <begin position="113"/>
        <end position="122"/>
    </location>
</feature>
<accession>Q82BL9</accession>